<comment type="caution">
    <text evidence="1">The sequence shown here is derived from an EMBL/GenBank/DDBJ whole genome shotgun (WGS) entry which is preliminary data.</text>
</comment>
<evidence type="ECO:0000313" key="1">
    <source>
        <dbReference type="EMBL" id="GBN30530.1"/>
    </source>
</evidence>
<reference evidence="1 2" key="1">
    <citation type="journal article" date="2019" name="Sci. Rep.">
        <title>Orb-weaving spider Araneus ventricosus genome elucidates the spidroin gene catalogue.</title>
        <authorList>
            <person name="Kono N."/>
            <person name="Nakamura H."/>
            <person name="Ohtoshi R."/>
            <person name="Moran D.A.P."/>
            <person name="Shinohara A."/>
            <person name="Yoshida Y."/>
            <person name="Fujiwara M."/>
            <person name="Mori M."/>
            <person name="Tomita M."/>
            <person name="Arakawa K."/>
        </authorList>
    </citation>
    <scope>NUCLEOTIDE SEQUENCE [LARGE SCALE GENOMIC DNA]</scope>
</reference>
<evidence type="ECO:0000313" key="2">
    <source>
        <dbReference type="Proteomes" id="UP000499080"/>
    </source>
</evidence>
<dbReference type="AlphaFoldDB" id="A0A4Y2MVZ7"/>
<keyword evidence="2" id="KW-1185">Reference proteome</keyword>
<organism evidence="1 2">
    <name type="scientific">Araneus ventricosus</name>
    <name type="common">Orbweaver spider</name>
    <name type="synonym">Epeira ventricosa</name>
    <dbReference type="NCBI Taxonomy" id="182803"/>
    <lineage>
        <taxon>Eukaryota</taxon>
        <taxon>Metazoa</taxon>
        <taxon>Ecdysozoa</taxon>
        <taxon>Arthropoda</taxon>
        <taxon>Chelicerata</taxon>
        <taxon>Arachnida</taxon>
        <taxon>Araneae</taxon>
        <taxon>Araneomorphae</taxon>
        <taxon>Entelegynae</taxon>
        <taxon>Araneoidea</taxon>
        <taxon>Araneidae</taxon>
        <taxon>Araneus</taxon>
    </lineage>
</organism>
<feature type="non-terminal residue" evidence="1">
    <location>
        <position position="1"/>
    </location>
</feature>
<proteinExistence type="predicted"/>
<accession>A0A4Y2MVZ7</accession>
<gene>
    <name evidence="1" type="ORF">AVEN_124841_1</name>
</gene>
<sequence>KYFGESPKEEMSKTELKELILVGKSYNVDDTREYLEIIVADREKFEKEAKIRREREFRLENRKENLKYNWKKRRRKKIKLQLEKEKAEREFQLDKEKLTLGKNTTGGRNR</sequence>
<dbReference type="Proteomes" id="UP000499080">
    <property type="component" value="Unassembled WGS sequence"/>
</dbReference>
<protein>
    <submittedName>
        <fullName evidence="1">Uncharacterized protein</fullName>
    </submittedName>
</protein>
<name>A0A4Y2MVZ7_ARAVE</name>
<dbReference type="EMBL" id="BGPR01124785">
    <property type="protein sequence ID" value="GBN30530.1"/>
    <property type="molecule type" value="Genomic_DNA"/>
</dbReference>